<dbReference type="PANTHER" id="PTHR24141">
    <property type="entry name" value="2-5A-DEPENDENT RIBONUCLEASE"/>
    <property type="match status" value="1"/>
</dbReference>
<evidence type="ECO:0000256" key="1">
    <source>
        <dbReference type="ARBA" id="ARBA00022737"/>
    </source>
</evidence>
<dbReference type="PROSITE" id="PS50297">
    <property type="entry name" value="ANK_REP_REGION"/>
    <property type="match status" value="1"/>
</dbReference>
<dbReference type="Gene3D" id="1.25.40.20">
    <property type="entry name" value="Ankyrin repeat-containing domain"/>
    <property type="match status" value="2"/>
</dbReference>
<dbReference type="Pfam" id="PF12796">
    <property type="entry name" value="Ank_2"/>
    <property type="match status" value="1"/>
</dbReference>
<protein>
    <submittedName>
        <fullName evidence="4">Uncharacterized protein</fullName>
    </submittedName>
</protein>
<evidence type="ECO:0000256" key="2">
    <source>
        <dbReference type="ARBA" id="ARBA00023043"/>
    </source>
</evidence>
<comment type="caution">
    <text evidence="4">The sequence shown here is derived from an EMBL/GenBank/DDBJ whole genome shotgun (WGS) entry which is preliminary data.</text>
</comment>
<feature type="repeat" description="ANK" evidence="3">
    <location>
        <begin position="283"/>
        <end position="303"/>
    </location>
</feature>
<dbReference type="EMBL" id="CABFNP030001250">
    <property type="protein sequence ID" value="CAI6094193.1"/>
    <property type="molecule type" value="Genomic_DNA"/>
</dbReference>
<dbReference type="GO" id="GO:0004540">
    <property type="term" value="F:RNA nuclease activity"/>
    <property type="evidence" value="ECO:0007669"/>
    <property type="project" value="TreeGrafter"/>
</dbReference>
<dbReference type="PROSITE" id="PS50088">
    <property type="entry name" value="ANK_REPEAT"/>
    <property type="match status" value="2"/>
</dbReference>
<dbReference type="Pfam" id="PF00023">
    <property type="entry name" value="Ank"/>
    <property type="match status" value="2"/>
</dbReference>
<keyword evidence="1" id="KW-0677">Repeat</keyword>
<organism evidence="4 5">
    <name type="scientific">Clonostachys chloroleuca</name>
    <dbReference type="NCBI Taxonomy" id="1926264"/>
    <lineage>
        <taxon>Eukaryota</taxon>
        <taxon>Fungi</taxon>
        <taxon>Dikarya</taxon>
        <taxon>Ascomycota</taxon>
        <taxon>Pezizomycotina</taxon>
        <taxon>Sordariomycetes</taxon>
        <taxon>Hypocreomycetidae</taxon>
        <taxon>Hypocreales</taxon>
        <taxon>Bionectriaceae</taxon>
        <taxon>Clonostachys</taxon>
    </lineage>
</organism>
<dbReference type="AlphaFoldDB" id="A0AA35MBR8"/>
<sequence>MASNLNTLPMEILLRIAEISTWGVSPSSKIAHPANYARNHASLARTCRWLYEALNGELYKRNLKNDPVTASCLVWAVDVGNLDTVKRAVAHGATLNFQVEVDKKTTYCPPWRLVDFNSVPRWHPFDCPCSFSLLHLAVGRQYVKTVQYLLEQKVDVHAPSRNFCCKGSRALELVELLVTNGAFLVAEGVSAIHELSSHGRNDLVNRFLSRSNPVSLRENFHFAVSKNDFLLVTELVGRVADIADADWEGNTALHPAAKSCEDDPSIIKLLLESRINPAAENEKGQTAFHFACANGNLDVVRMIQQHSGVSATHTDHIDQTSLHYACQSKHPGILHTIELLIGMEVPVGQESRPGFTPLYLALKYHNFDIASKLIAQGCDPRDWTCVRNNKDGGHVFANLAEMTPSSQTELVRRVIDTGFIVNTQCWIPSMCLWTTPLFRRCMYIERRVYESVPSKLVYRLFVNHSYRPPAKKNFAEAEEVIMVALKSEATLEGTPSPYWTPSALEYAVSAAGDGDTALLEILLKHSTAENKEHGYLIRFIRRVENASVREMLLDFGAHNFSHDYY</sequence>
<accession>A0AA35MBR8</accession>
<dbReference type="PANTHER" id="PTHR24141:SF1">
    <property type="entry name" value="2-5A-DEPENDENT RIBONUCLEASE"/>
    <property type="match status" value="1"/>
</dbReference>
<dbReference type="GO" id="GO:0006396">
    <property type="term" value="P:RNA processing"/>
    <property type="evidence" value="ECO:0007669"/>
    <property type="project" value="TreeGrafter"/>
</dbReference>
<dbReference type="GO" id="GO:0003723">
    <property type="term" value="F:RNA binding"/>
    <property type="evidence" value="ECO:0007669"/>
    <property type="project" value="TreeGrafter"/>
</dbReference>
<reference evidence="4" key="1">
    <citation type="submission" date="2023-01" db="EMBL/GenBank/DDBJ databases">
        <authorList>
            <person name="Piombo E."/>
        </authorList>
    </citation>
    <scope>NUCLEOTIDE SEQUENCE</scope>
</reference>
<evidence type="ECO:0000313" key="4">
    <source>
        <dbReference type="EMBL" id="CAI6094193.1"/>
    </source>
</evidence>
<feature type="repeat" description="ANK" evidence="3">
    <location>
        <begin position="248"/>
        <end position="282"/>
    </location>
</feature>
<dbReference type="InterPro" id="IPR002110">
    <property type="entry name" value="Ankyrin_rpt"/>
</dbReference>
<dbReference type="InterPro" id="IPR036770">
    <property type="entry name" value="Ankyrin_rpt-contain_sf"/>
</dbReference>
<keyword evidence="5" id="KW-1185">Reference proteome</keyword>
<proteinExistence type="predicted"/>
<evidence type="ECO:0000256" key="3">
    <source>
        <dbReference type="PROSITE-ProRule" id="PRU00023"/>
    </source>
</evidence>
<dbReference type="SUPFAM" id="SSF48403">
    <property type="entry name" value="Ankyrin repeat"/>
    <property type="match status" value="1"/>
</dbReference>
<gene>
    <name evidence="4" type="ORF">CCHLO57077_00012299</name>
</gene>
<dbReference type="Proteomes" id="UP001160390">
    <property type="component" value="Unassembled WGS sequence"/>
</dbReference>
<dbReference type="SMART" id="SM00248">
    <property type="entry name" value="ANK"/>
    <property type="match status" value="8"/>
</dbReference>
<evidence type="ECO:0000313" key="5">
    <source>
        <dbReference type="Proteomes" id="UP001160390"/>
    </source>
</evidence>
<keyword evidence="2 3" id="KW-0040">ANK repeat</keyword>
<name>A0AA35MBR8_9HYPO</name>